<dbReference type="GO" id="GO:0030246">
    <property type="term" value="F:carbohydrate binding"/>
    <property type="evidence" value="ECO:0007669"/>
    <property type="project" value="UniProtKB-ARBA"/>
</dbReference>
<name>A0A2S6N864_RHOGL</name>
<keyword evidence="6" id="KW-1185">Reference proteome</keyword>
<evidence type="ECO:0000313" key="6">
    <source>
        <dbReference type="Proteomes" id="UP000239724"/>
    </source>
</evidence>
<evidence type="ECO:0000256" key="2">
    <source>
        <dbReference type="ARBA" id="ARBA00007639"/>
    </source>
</evidence>
<dbReference type="GO" id="GO:0030313">
    <property type="term" value="C:cell envelope"/>
    <property type="evidence" value="ECO:0007669"/>
    <property type="project" value="UniProtKB-SubCell"/>
</dbReference>
<evidence type="ECO:0000313" key="5">
    <source>
        <dbReference type="EMBL" id="PPQ30806.1"/>
    </source>
</evidence>
<dbReference type="PANTHER" id="PTHR46847:SF1">
    <property type="entry name" value="D-ALLOSE-BINDING PERIPLASMIC PROTEIN-RELATED"/>
    <property type="match status" value="1"/>
</dbReference>
<proteinExistence type="inferred from homology"/>
<dbReference type="EMBL" id="NHRY01000204">
    <property type="protein sequence ID" value="PPQ30806.1"/>
    <property type="molecule type" value="Genomic_DNA"/>
</dbReference>
<sequence>MEPTGEVRTMAIRKLGLAGVLATGLVFTCYAAGPQETYNPQCFKPAAGHKIMTMTARPGPYRVALANGFAGNSWRIQMIQGLKAWAARPENAKEIKELKIVSTGTDVAAQIGAIDNLIAAGYDAIITIAVNPTSFEPVIKRARKAGVVLVPFDNVLDTDQVIQVTEPQVELETVKAQFVYDNMPEKKGKVLEIRGLPGNSVDRDRSIGFHKVFDNKPGIEVVTVVGNWDDGTVQKVVSDAIATQGPFAGIVAQHGSTGLMNALSDAKHPKVPLGTSGENGSLKMIHDQGWTAIARVQSPLLAVVAMKAAIAELQGHPIPQLIQLPVPTLYSKDLKDGVNYSSKLPDNFQDGADIKACNVVIPIDELLKQTPDNT</sequence>
<dbReference type="SUPFAM" id="SSF53822">
    <property type="entry name" value="Periplasmic binding protein-like I"/>
    <property type="match status" value="1"/>
</dbReference>
<protein>
    <submittedName>
        <fullName evidence="5">Ribose ABC transporter substrate-binding protein</fullName>
    </submittedName>
</protein>
<dbReference type="Gene3D" id="3.40.50.2300">
    <property type="match status" value="2"/>
</dbReference>
<comment type="caution">
    <text evidence="5">The sequence shown here is derived from an EMBL/GenBank/DDBJ whole genome shotgun (WGS) entry which is preliminary data.</text>
</comment>
<evidence type="ECO:0000259" key="4">
    <source>
        <dbReference type="Pfam" id="PF13407"/>
    </source>
</evidence>
<dbReference type="CDD" id="cd19998">
    <property type="entry name" value="PBP1_ABC_sugar_binding-like"/>
    <property type="match status" value="1"/>
</dbReference>
<organism evidence="5 6">
    <name type="scientific">Rhodopila globiformis</name>
    <name type="common">Rhodopseudomonas globiformis</name>
    <dbReference type="NCBI Taxonomy" id="1071"/>
    <lineage>
        <taxon>Bacteria</taxon>
        <taxon>Pseudomonadati</taxon>
        <taxon>Pseudomonadota</taxon>
        <taxon>Alphaproteobacteria</taxon>
        <taxon>Acetobacterales</taxon>
        <taxon>Acetobacteraceae</taxon>
        <taxon>Rhodopila</taxon>
    </lineage>
</organism>
<reference evidence="5 6" key="1">
    <citation type="journal article" date="2018" name="Arch. Microbiol.">
        <title>New insights into the metabolic potential of the phototrophic purple bacterium Rhodopila globiformis DSM 161(T) from its draft genome sequence and evidence for a vanadium-dependent nitrogenase.</title>
        <authorList>
            <person name="Imhoff J.F."/>
            <person name="Rahn T."/>
            <person name="Kunzel S."/>
            <person name="Neulinger S.C."/>
        </authorList>
    </citation>
    <scope>NUCLEOTIDE SEQUENCE [LARGE SCALE GENOMIC DNA]</scope>
    <source>
        <strain evidence="5 6">DSM 161</strain>
    </source>
</reference>
<accession>A0A2S6N864</accession>
<evidence type="ECO:0000256" key="1">
    <source>
        <dbReference type="ARBA" id="ARBA00004196"/>
    </source>
</evidence>
<feature type="domain" description="Periplasmic binding protein" evidence="4">
    <location>
        <begin position="63"/>
        <end position="316"/>
    </location>
</feature>
<dbReference type="PANTHER" id="PTHR46847">
    <property type="entry name" value="D-ALLOSE-BINDING PERIPLASMIC PROTEIN-RELATED"/>
    <property type="match status" value="1"/>
</dbReference>
<dbReference type="AlphaFoldDB" id="A0A2S6N864"/>
<comment type="subcellular location">
    <subcellularLocation>
        <location evidence="1">Cell envelope</location>
    </subcellularLocation>
</comment>
<dbReference type="Proteomes" id="UP000239724">
    <property type="component" value="Unassembled WGS sequence"/>
</dbReference>
<evidence type="ECO:0000256" key="3">
    <source>
        <dbReference type="ARBA" id="ARBA00022729"/>
    </source>
</evidence>
<keyword evidence="3" id="KW-0732">Signal</keyword>
<comment type="similarity">
    <text evidence="2">Belongs to the bacterial solute-binding protein 2 family.</text>
</comment>
<dbReference type="Pfam" id="PF13407">
    <property type="entry name" value="Peripla_BP_4"/>
    <property type="match status" value="1"/>
</dbReference>
<dbReference type="InterPro" id="IPR028082">
    <property type="entry name" value="Peripla_BP_I"/>
</dbReference>
<gene>
    <name evidence="5" type="ORF">CCS01_18545</name>
</gene>
<dbReference type="InterPro" id="IPR025997">
    <property type="entry name" value="SBP_2_dom"/>
</dbReference>